<proteinExistence type="predicted"/>
<dbReference type="Proteomes" id="UP000472355">
    <property type="component" value="Unassembled WGS sequence"/>
</dbReference>
<evidence type="ECO:0000313" key="1">
    <source>
        <dbReference type="EMBL" id="NFA44497.1"/>
    </source>
</evidence>
<sequence>AVMTMKKDDPVTIQTKVSQLGMPSFEAADDCFFASVN</sequence>
<dbReference type="EMBL" id="SGKU01000091">
    <property type="protein sequence ID" value="NFA44497.1"/>
    <property type="molecule type" value="Genomic_DNA"/>
</dbReference>
<evidence type="ECO:0000313" key="2">
    <source>
        <dbReference type="EMBL" id="NFA44595.1"/>
    </source>
</evidence>
<gene>
    <name evidence="1" type="ORF">EXM65_18555</name>
    <name evidence="2" type="ORF">EXM65_19100</name>
</gene>
<dbReference type="AlphaFoldDB" id="A0A6M0SU90"/>
<organism evidence="1 3">
    <name type="scientific">Clostridium botulinum</name>
    <dbReference type="NCBI Taxonomy" id="1491"/>
    <lineage>
        <taxon>Bacteria</taxon>
        <taxon>Bacillati</taxon>
        <taxon>Bacillota</taxon>
        <taxon>Clostridia</taxon>
        <taxon>Eubacteriales</taxon>
        <taxon>Clostridiaceae</taxon>
        <taxon>Clostridium</taxon>
    </lineage>
</organism>
<accession>A0A6M0SU90</accession>
<evidence type="ECO:0000313" key="3">
    <source>
        <dbReference type="Proteomes" id="UP000472355"/>
    </source>
</evidence>
<dbReference type="EMBL" id="SGKU01000112">
    <property type="protein sequence ID" value="NFA44595.1"/>
    <property type="molecule type" value="Genomic_DNA"/>
</dbReference>
<name>A0A6M0SU90_CLOBO</name>
<feature type="non-terminal residue" evidence="1">
    <location>
        <position position="1"/>
    </location>
</feature>
<comment type="caution">
    <text evidence="1">The sequence shown here is derived from an EMBL/GenBank/DDBJ whole genome shotgun (WGS) entry which is preliminary data.</text>
</comment>
<reference evidence="1 3" key="1">
    <citation type="submission" date="2019-02" db="EMBL/GenBank/DDBJ databases">
        <title>Genome sequencing of Clostridium botulinum clinical isolates.</title>
        <authorList>
            <person name="Brunt J."/>
            <person name="Van Vliet A.H.M."/>
            <person name="Stringer S.C."/>
            <person name="Grant K.A."/>
            <person name="Carter A.C."/>
            <person name="Peck M.W."/>
        </authorList>
    </citation>
    <scope>NUCLEOTIDE SEQUENCE [LARGE SCALE GENOMIC DNA]</scope>
    <source>
        <strain evidence="1 3">H113700579</strain>
    </source>
</reference>
<protein>
    <submittedName>
        <fullName evidence="1">Major capsid protein</fullName>
    </submittedName>
</protein>